<reference evidence="3" key="1">
    <citation type="submission" date="2016-11" db="UniProtKB">
        <authorList>
            <consortium name="WormBaseParasite"/>
        </authorList>
    </citation>
    <scope>IDENTIFICATION</scope>
</reference>
<protein>
    <submittedName>
        <fullName evidence="3">Endostatin domain-containing protein</fullName>
    </submittedName>
</protein>
<dbReference type="WBParaSite" id="Hba_04408">
    <property type="protein sequence ID" value="Hba_04408"/>
    <property type="gene ID" value="Hba_04408"/>
</dbReference>
<keyword evidence="2" id="KW-1185">Reference proteome</keyword>
<name>A0A1I7WHD1_HETBA</name>
<evidence type="ECO:0000313" key="3">
    <source>
        <dbReference type="WBParaSite" id="Hba_04408"/>
    </source>
</evidence>
<dbReference type="Pfam" id="PF06482">
    <property type="entry name" value="Endostatin"/>
    <property type="match status" value="1"/>
</dbReference>
<dbReference type="InterPro" id="IPR010515">
    <property type="entry name" value="Collagenase_NC10/endostatin"/>
</dbReference>
<organism evidence="2 3">
    <name type="scientific">Heterorhabditis bacteriophora</name>
    <name type="common">Entomopathogenic nematode worm</name>
    <dbReference type="NCBI Taxonomy" id="37862"/>
    <lineage>
        <taxon>Eukaryota</taxon>
        <taxon>Metazoa</taxon>
        <taxon>Ecdysozoa</taxon>
        <taxon>Nematoda</taxon>
        <taxon>Chromadorea</taxon>
        <taxon>Rhabditida</taxon>
        <taxon>Rhabditina</taxon>
        <taxon>Rhabditomorpha</taxon>
        <taxon>Strongyloidea</taxon>
        <taxon>Heterorhabditidae</taxon>
        <taxon>Heterorhabditis</taxon>
    </lineage>
</organism>
<dbReference type="Gene3D" id="3.10.100.10">
    <property type="entry name" value="Mannose-Binding Protein A, subunit A"/>
    <property type="match status" value="1"/>
</dbReference>
<dbReference type="InterPro" id="IPR016187">
    <property type="entry name" value="CTDL_fold"/>
</dbReference>
<evidence type="ECO:0000259" key="1">
    <source>
        <dbReference type="Pfam" id="PF06482"/>
    </source>
</evidence>
<evidence type="ECO:0000313" key="2">
    <source>
        <dbReference type="Proteomes" id="UP000095283"/>
    </source>
</evidence>
<dbReference type="Proteomes" id="UP000095283">
    <property type="component" value="Unplaced"/>
</dbReference>
<sequence>MLSSNVQVHGFCLVVEFISHYVHLSKLFLYFLFYLHDLLRIVHIADFDTPIVNLHGDHLFSSWRALLNDGQRSKAPLYTFSRKNVLTNEIWAGEYCDGWRKNHSITIRIFFKYNITKFYTLKNV</sequence>
<feature type="domain" description="Collagenase NC10/endostatin" evidence="1">
    <location>
        <begin position="33"/>
        <end position="94"/>
    </location>
</feature>
<dbReference type="AlphaFoldDB" id="A0A1I7WHD1"/>
<accession>A0A1I7WHD1</accession>
<proteinExistence type="predicted"/>
<dbReference type="InterPro" id="IPR016186">
    <property type="entry name" value="C-type_lectin-like/link_sf"/>
</dbReference>
<dbReference type="SUPFAM" id="SSF56436">
    <property type="entry name" value="C-type lectin-like"/>
    <property type="match status" value="1"/>
</dbReference>